<dbReference type="AlphaFoldDB" id="A0A2T7G037"/>
<dbReference type="OrthoDB" id="7876829at2"/>
<protein>
    <submittedName>
        <fullName evidence="2">Uncharacterized protein</fullName>
    </submittedName>
</protein>
<dbReference type="EMBL" id="QCYG01000002">
    <property type="protein sequence ID" value="PVA07792.1"/>
    <property type="molecule type" value="Genomic_DNA"/>
</dbReference>
<feature type="signal peptide" evidence="1">
    <location>
        <begin position="1"/>
        <end position="27"/>
    </location>
</feature>
<proteinExistence type="predicted"/>
<evidence type="ECO:0000256" key="1">
    <source>
        <dbReference type="SAM" id="SignalP"/>
    </source>
</evidence>
<keyword evidence="3" id="KW-1185">Reference proteome</keyword>
<accession>A0A2T7G037</accession>
<name>A0A2T7G037_9RHOB</name>
<comment type="caution">
    <text evidence="2">The sequence shown here is derived from an EMBL/GenBank/DDBJ whole genome shotgun (WGS) entry which is preliminary data.</text>
</comment>
<gene>
    <name evidence="2" type="ORF">DC363_03995</name>
</gene>
<sequence length="139" mass="15969">MLKSTLTAGVLAISLALTSLTPSSATAAISEEDALKGFLTLLAIGAVIHSMNDDDDDREARPDRNNRWKTLPAQCQRQVTRRNGNRINFFPQRCLNRNYAHVERLPQRCHVRFRTEAGQRRQGYRTRCLRDEGFRTNRR</sequence>
<evidence type="ECO:0000313" key="2">
    <source>
        <dbReference type="EMBL" id="PVA07792.1"/>
    </source>
</evidence>
<reference evidence="2 3" key="1">
    <citation type="submission" date="2018-04" db="EMBL/GenBank/DDBJ databases">
        <title>Pelagivirga bohaiensis gen. nov., sp. nov., a bacterium isolated from the Bohai Sea.</title>
        <authorList>
            <person name="Ji X."/>
        </authorList>
    </citation>
    <scope>NUCLEOTIDE SEQUENCE [LARGE SCALE GENOMIC DNA]</scope>
    <source>
        <strain evidence="2 3">BH-SD16</strain>
    </source>
</reference>
<organism evidence="2 3">
    <name type="scientific">Thalassorhabdomicrobium marinisediminis</name>
    <dbReference type="NCBI Taxonomy" id="2170577"/>
    <lineage>
        <taxon>Bacteria</taxon>
        <taxon>Pseudomonadati</taxon>
        <taxon>Pseudomonadota</taxon>
        <taxon>Alphaproteobacteria</taxon>
        <taxon>Rhodobacterales</taxon>
        <taxon>Paracoccaceae</taxon>
        <taxon>Thalassorhabdomicrobium</taxon>
    </lineage>
</organism>
<keyword evidence="1" id="KW-0732">Signal</keyword>
<dbReference type="Proteomes" id="UP000244817">
    <property type="component" value="Unassembled WGS sequence"/>
</dbReference>
<feature type="chain" id="PRO_5015395547" evidence="1">
    <location>
        <begin position="28"/>
        <end position="139"/>
    </location>
</feature>
<evidence type="ECO:0000313" key="3">
    <source>
        <dbReference type="Proteomes" id="UP000244817"/>
    </source>
</evidence>
<dbReference type="RefSeq" id="WP_108639834.1">
    <property type="nucleotide sequence ID" value="NZ_QCYG01000002.1"/>
</dbReference>